<protein>
    <submittedName>
        <fullName evidence="1">Uncharacterized protein</fullName>
    </submittedName>
</protein>
<dbReference type="EMBL" id="BTGU01003431">
    <property type="protein sequence ID" value="GMN32227.1"/>
    <property type="molecule type" value="Genomic_DNA"/>
</dbReference>
<evidence type="ECO:0000313" key="2">
    <source>
        <dbReference type="Proteomes" id="UP001187192"/>
    </source>
</evidence>
<sequence>MHHNLPDMERVGCGRRETLGKSEIKRRYWWRSCVGEWRKLKEVRRWRRSLSVQRVCEDLKGRERRERTGESLGIRLGMKWVWEKGDFF</sequence>
<dbReference type="Proteomes" id="UP001187192">
    <property type="component" value="Unassembled WGS sequence"/>
</dbReference>
<evidence type="ECO:0000313" key="1">
    <source>
        <dbReference type="EMBL" id="GMN32227.1"/>
    </source>
</evidence>
<dbReference type="AlphaFoldDB" id="A0AA87ZC79"/>
<accession>A0AA87ZC79</accession>
<gene>
    <name evidence="1" type="ORF">TIFTF001_044665</name>
</gene>
<reference evidence="1" key="1">
    <citation type="submission" date="2023-07" db="EMBL/GenBank/DDBJ databases">
        <title>draft genome sequence of fig (Ficus carica).</title>
        <authorList>
            <person name="Takahashi T."/>
            <person name="Nishimura K."/>
        </authorList>
    </citation>
    <scope>NUCLEOTIDE SEQUENCE</scope>
</reference>
<keyword evidence="2" id="KW-1185">Reference proteome</keyword>
<comment type="caution">
    <text evidence="1">The sequence shown here is derived from an EMBL/GenBank/DDBJ whole genome shotgun (WGS) entry which is preliminary data.</text>
</comment>
<proteinExistence type="predicted"/>
<name>A0AA87ZC79_FICCA</name>
<organism evidence="1 2">
    <name type="scientific">Ficus carica</name>
    <name type="common">Common fig</name>
    <dbReference type="NCBI Taxonomy" id="3494"/>
    <lineage>
        <taxon>Eukaryota</taxon>
        <taxon>Viridiplantae</taxon>
        <taxon>Streptophyta</taxon>
        <taxon>Embryophyta</taxon>
        <taxon>Tracheophyta</taxon>
        <taxon>Spermatophyta</taxon>
        <taxon>Magnoliopsida</taxon>
        <taxon>eudicotyledons</taxon>
        <taxon>Gunneridae</taxon>
        <taxon>Pentapetalae</taxon>
        <taxon>rosids</taxon>
        <taxon>fabids</taxon>
        <taxon>Rosales</taxon>
        <taxon>Moraceae</taxon>
        <taxon>Ficeae</taxon>
        <taxon>Ficus</taxon>
    </lineage>
</organism>